<dbReference type="HOGENOM" id="CLU_164154_0_0_1"/>
<feature type="signal peptide" evidence="13">
    <location>
        <begin position="1"/>
        <end position="23"/>
    </location>
</feature>
<evidence type="ECO:0000256" key="4">
    <source>
        <dbReference type="ARBA" id="ARBA00018170"/>
    </source>
</evidence>
<dbReference type="InterPro" id="IPR031463">
    <property type="entry name" value="Mic12"/>
</dbReference>
<dbReference type="KEGG" id="tbl:TBLA_0F03400"/>
<protein>
    <recommendedName>
        <fullName evidence="4 12">MICOS complex subunit MIC12</fullName>
    </recommendedName>
    <alternativeName>
        <fullName evidence="11 12">Altered inheritance of mitochondria protein 5, mitochondrial</fullName>
    </alternativeName>
    <alternativeName>
        <fullName evidence="10 12">Found in mitochondrial proteome protein 51</fullName>
    </alternativeName>
</protein>
<evidence type="ECO:0000256" key="1">
    <source>
        <dbReference type="ARBA" id="ARBA00002689"/>
    </source>
</evidence>
<comment type="similarity">
    <text evidence="3 12">Belongs to the MICOS complex subunit Mic12 family.</text>
</comment>
<dbReference type="EMBL" id="HE806321">
    <property type="protein sequence ID" value="CCH61877.1"/>
    <property type="molecule type" value="Genomic_DNA"/>
</dbReference>
<keyword evidence="15" id="KW-1185">Reference proteome</keyword>
<reference evidence="14 15" key="1">
    <citation type="journal article" date="2011" name="Proc. Natl. Acad. Sci. U.S.A.">
        <title>Evolutionary erosion of yeast sex chromosomes by mating-type switching accidents.</title>
        <authorList>
            <person name="Gordon J.L."/>
            <person name="Armisen D."/>
            <person name="Proux-Wera E."/>
            <person name="Oheigeartaigh S.S."/>
            <person name="Byrne K.P."/>
            <person name="Wolfe K.H."/>
        </authorList>
    </citation>
    <scope>NUCLEOTIDE SEQUENCE [LARGE SCALE GENOMIC DNA]</scope>
    <source>
        <strain evidence="15">ATCC 34711 / CBS 6284 / DSM 70876 / NBRC 10599 / NRRL Y-10934 / UCD 77-7</strain>
    </source>
</reference>
<sequence length="104" mass="11792">MRVVTKLALIGLGTAAAVSYTNAGHVLQFRPYQGSKWQELNNDVESILNRDVKNDPIQRQLAKEKLIGGDLITTRQSAELLKDLWNKEIRGLMSWIYSFSSTRN</sequence>
<keyword evidence="8 12" id="KW-0496">Mitochondrion</keyword>
<organism evidence="14 15">
    <name type="scientific">Henningerozyma blattae (strain ATCC 34711 / CBS 6284 / DSM 70876 / NBRC 10599 / NRRL Y-10934 / UCD 77-7)</name>
    <name type="common">Yeast</name>
    <name type="synonym">Tetrapisispora blattae</name>
    <dbReference type="NCBI Taxonomy" id="1071380"/>
    <lineage>
        <taxon>Eukaryota</taxon>
        <taxon>Fungi</taxon>
        <taxon>Dikarya</taxon>
        <taxon>Ascomycota</taxon>
        <taxon>Saccharomycotina</taxon>
        <taxon>Saccharomycetes</taxon>
        <taxon>Saccharomycetales</taxon>
        <taxon>Saccharomycetaceae</taxon>
        <taxon>Henningerozyma</taxon>
    </lineage>
</organism>
<gene>
    <name evidence="14" type="primary">TBLA0F03400</name>
    <name evidence="14" type="ORF">TBLA_0F03400</name>
</gene>
<evidence type="ECO:0000256" key="5">
    <source>
        <dbReference type="ARBA" id="ARBA00022692"/>
    </source>
</evidence>
<dbReference type="AlphaFoldDB" id="I2H675"/>
<proteinExistence type="inferred from homology"/>
<keyword evidence="9" id="KW-0472">Membrane</keyword>
<evidence type="ECO:0000313" key="14">
    <source>
        <dbReference type="EMBL" id="CCH61877.1"/>
    </source>
</evidence>
<dbReference type="InParanoid" id="I2H675"/>
<evidence type="ECO:0000256" key="3">
    <source>
        <dbReference type="ARBA" id="ARBA00009188"/>
    </source>
</evidence>
<dbReference type="RefSeq" id="XP_004181396.1">
    <property type="nucleotide sequence ID" value="XM_004181348.1"/>
</dbReference>
<keyword evidence="5" id="KW-0812">Transmembrane</keyword>
<keyword evidence="13" id="KW-0732">Signal</keyword>
<evidence type="ECO:0000256" key="9">
    <source>
        <dbReference type="ARBA" id="ARBA00023136"/>
    </source>
</evidence>
<dbReference type="GO" id="GO:0042407">
    <property type="term" value="P:cristae formation"/>
    <property type="evidence" value="ECO:0007669"/>
    <property type="project" value="InterPro"/>
</dbReference>
<comment type="subcellular location">
    <subcellularLocation>
        <location evidence="2 12">Mitochondrion inner membrane</location>
        <topology evidence="2 12">Single-pass membrane protein</topology>
    </subcellularLocation>
</comment>
<dbReference type="GO" id="GO:0044284">
    <property type="term" value="C:mitochondrial crista junction"/>
    <property type="evidence" value="ECO:0007669"/>
    <property type="project" value="InterPro"/>
</dbReference>
<evidence type="ECO:0000256" key="2">
    <source>
        <dbReference type="ARBA" id="ARBA00004434"/>
    </source>
</evidence>
<evidence type="ECO:0000256" key="8">
    <source>
        <dbReference type="ARBA" id="ARBA00023128"/>
    </source>
</evidence>
<dbReference type="Proteomes" id="UP000002866">
    <property type="component" value="Chromosome 6"/>
</dbReference>
<comment type="subunit">
    <text evidence="12">Component of the mitochondrial contact site and cristae organizing system (MICOS) complex.</text>
</comment>
<dbReference type="GeneID" id="14496986"/>
<dbReference type="Pfam" id="PF17050">
    <property type="entry name" value="AIM5"/>
    <property type="match status" value="1"/>
</dbReference>
<accession>I2H675</accession>
<dbReference type="OrthoDB" id="4037694at2759"/>
<evidence type="ECO:0000256" key="13">
    <source>
        <dbReference type="SAM" id="SignalP"/>
    </source>
</evidence>
<keyword evidence="7" id="KW-1133">Transmembrane helix</keyword>
<evidence type="ECO:0000256" key="7">
    <source>
        <dbReference type="ARBA" id="ARBA00022989"/>
    </source>
</evidence>
<evidence type="ECO:0000256" key="12">
    <source>
        <dbReference type="RuleBase" id="RU363010"/>
    </source>
</evidence>
<evidence type="ECO:0000313" key="15">
    <source>
        <dbReference type="Proteomes" id="UP000002866"/>
    </source>
</evidence>
<evidence type="ECO:0000256" key="6">
    <source>
        <dbReference type="ARBA" id="ARBA00022792"/>
    </source>
</evidence>
<keyword evidence="6 12" id="KW-0999">Mitochondrion inner membrane</keyword>
<name>I2H675_HENB6</name>
<comment type="function">
    <text evidence="1 12">Component of the MICOS complex, a large protein complex of the mitochondrial inner membrane that plays crucial roles in the maintenance of crista junctions, inner membrane architecture, and formation of contact sites to the outer membrane.</text>
</comment>
<dbReference type="GO" id="GO:0061617">
    <property type="term" value="C:MICOS complex"/>
    <property type="evidence" value="ECO:0007669"/>
    <property type="project" value="UniProtKB-UniRule"/>
</dbReference>
<evidence type="ECO:0000256" key="11">
    <source>
        <dbReference type="ARBA" id="ARBA00032985"/>
    </source>
</evidence>
<feature type="chain" id="PRO_5003659180" description="MICOS complex subunit MIC12" evidence="13">
    <location>
        <begin position="24"/>
        <end position="104"/>
    </location>
</feature>
<evidence type="ECO:0000256" key="10">
    <source>
        <dbReference type="ARBA" id="ARBA00032159"/>
    </source>
</evidence>